<keyword evidence="2" id="KW-1185">Reference proteome</keyword>
<feature type="compositionally biased region" description="Low complexity" evidence="1">
    <location>
        <begin position="957"/>
        <end position="967"/>
    </location>
</feature>
<feature type="compositionally biased region" description="Basic and acidic residues" evidence="1">
    <location>
        <begin position="982"/>
        <end position="1008"/>
    </location>
</feature>
<dbReference type="GO" id="GO:0000723">
    <property type="term" value="P:telomere maintenance"/>
    <property type="evidence" value="ECO:0007669"/>
    <property type="project" value="TreeGrafter"/>
</dbReference>
<dbReference type="GO" id="GO:0005634">
    <property type="term" value="C:nucleus"/>
    <property type="evidence" value="ECO:0007669"/>
    <property type="project" value="TreeGrafter"/>
</dbReference>
<dbReference type="Proteomes" id="UP000887569">
    <property type="component" value="Unplaced"/>
</dbReference>
<reference evidence="3" key="1">
    <citation type="submission" date="2022-11" db="UniProtKB">
        <authorList>
            <consortium name="WormBaseParasite"/>
        </authorList>
    </citation>
    <scope>IDENTIFICATION</scope>
</reference>
<organism evidence="2 3">
    <name type="scientific">Parascaris univalens</name>
    <name type="common">Nematode worm</name>
    <dbReference type="NCBI Taxonomy" id="6257"/>
    <lineage>
        <taxon>Eukaryota</taxon>
        <taxon>Metazoa</taxon>
        <taxon>Ecdysozoa</taxon>
        <taxon>Nematoda</taxon>
        <taxon>Chromadorea</taxon>
        <taxon>Rhabditida</taxon>
        <taxon>Spirurina</taxon>
        <taxon>Ascaridomorpha</taxon>
        <taxon>Ascaridoidea</taxon>
        <taxon>Ascarididae</taxon>
        <taxon>Parascaris</taxon>
    </lineage>
</organism>
<evidence type="ECO:0000313" key="3">
    <source>
        <dbReference type="WBParaSite" id="PgR189_g002_t06"/>
    </source>
</evidence>
<dbReference type="GO" id="GO:0140445">
    <property type="term" value="C:chromosome, telomeric repeat region"/>
    <property type="evidence" value="ECO:0007669"/>
    <property type="project" value="TreeGrafter"/>
</dbReference>
<evidence type="ECO:0000313" key="2">
    <source>
        <dbReference type="Proteomes" id="UP000887569"/>
    </source>
</evidence>
<proteinExistence type="predicted"/>
<feature type="region of interest" description="Disordered" evidence="1">
    <location>
        <begin position="957"/>
        <end position="1070"/>
    </location>
</feature>
<accession>A0A915CHQ9</accession>
<feature type="region of interest" description="Disordered" evidence="1">
    <location>
        <begin position="867"/>
        <end position="891"/>
    </location>
</feature>
<evidence type="ECO:0000256" key="1">
    <source>
        <dbReference type="SAM" id="MobiDB-lite"/>
    </source>
</evidence>
<dbReference type="WBParaSite" id="PgR189_g002_t06">
    <property type="protein sequence ID" value="PgR189_g002_t06"/>
    <property type="gene ID" value="PgR189_g002"/>
</dbReference>
<sequence length="1212" mass="135000">GWWMSICGWVVDNSLFPTYSTIRMTSVSINTFLTSDRSQRTSLYQHLLSLLVKEEYNDIGLVVKLAIEDCVDEIELAKAAVGFMESLMASKDVATSHSLRSTILSASSITLSSVSCIFTQAQPKWKLNNIFALWSTLFIGSLKEVREVKTVINALCPPLKAAFTSKREVTAKGALGVWRSLISAFCDVVIVKTPPPFTERDLLHITDFILKPLKYMPDFCTEAKFETWVHLASCIEECSSECFQLVMIGLIRMSVGGVVQTVEPTLDVCDRVASAVTDDSLLLAEKCSSEMAQEWMQRKMKRHPTLAESSIRLIATLLDAHIFNGSFAEKRFGGIKMSLSYPSIPPNHSLMIAGCIRISSYYLEKDLGALSRVNMELEYIWAALCQIIVKKMSTTSERMFALKHTIAHFIAWVKDSQLSHHILIHAYLALCNGPYFPNGSSGYTISHAFVAIFHKVAADVDLTLWKRLCELTMEKVLSCSSAIRLRLLGIMIDGVLDSPLHLKDSVSLVSWTNIATVLTTHADMTQDLNEGSAIDVQYTTANKVLLFPLNAPCCAAELYKLDCAKQFTDIWKRLYTSIQAANAREASGFSFSYAVKVATVLTSTFENSEVNNEVLLTGSYLLRIVIETLPFGTLGESIFEACSDDPLEAICKMISSFGDTLLGRLNAKAFDEKSERDVESFRCTLGNLLLALEFAFKALSSTMHSLSLISNLSPFIGCLLSTSFDKANDAFFKSYRPKVQALLKIGCKSIESNYCGPYCSDLLARLEPLFIDGFRCSNALIRTVLADFWRKTFAKSTQLECSPVLREVLQSLRGRSRLIVPRLTVCGDEFHSSNQESTVFSFSQQATGESSEDLLNSQENVPLVKPLTPFKDKVSPERRKGHEESTFKRGRSDLQGEHEEFEVIRPQTSSKKMRLTERQKEKLIESREVIAYMNDDFSQGTSGAVRAALPPVYVIDSSQSGQCSSSSPDPELSPTQPPAMAETEKRAPMTQEKSPEVMEESPPRELPKTPHPICRSTDIRKYLSPSGSARRTPPKASSAPQKSLPRRLRLTTKRWSPQDGVPKSPITSTSKSRIVRRPLYSVTAKRKTNQLVEEEIRKMAESIEAGEGLSQEIATDDDLTEVEEVADADEADTSTTEQTLVLDLELSYSPAAGSSVVVSDMNCYREKWFVINNLVPNYIQNQCMRLMFISAKCKGFLVCLIRSDWCLMRHGG</sequence>
<feature type="compositionally biased region" description="Basic and acidic residues" evidence="1">
    <location>
        <begin position="870"/>
        <end position="891"/>
    </location>
</feature>
<protein>
    <submittedName>
        <fullName evidence="3">Telomere-associated protein Rif1 N-terminal domain-containing protein</fullName>
    </submittedName>
</protein>
<name>A0A915CHQ9_PARUN</name>
<dbReference type="PANTHER" id="PTHR22928">
    <property type="entry name" value="TELOMERE-ASSOCIATED PROTEIN RIF1"/>
    <property type="match status" value="1"/>
</dbReference>
<dbReference type="PANTHER" id="PTHR22928:SF3">
    <property type="entry name" value="TELOMERE-ASSOCIATED PROTEIN RIF1"/>
    <property type="match status" value="1"/>
</dbReference>
<dbReference type="AlphaFoldDB" id="A0A915CHQ9"/>